<evidence type="ECO:0000313" key="3">
    <source>
        <dbReference type="Proteomes" id="UP000198287"/>
    </source>
</evidence>
<feature type="compositionally biased region" description="Acidic residues" evidence="1">
    <location>
        <begin position="92"/>
        <end position="102"/>
    </location>
</feature>
<keyword evidence="3" id="KW-1185">Reference proteome</keyword>
<name>A0A226E4A4_FOLCA</name>
<sequence length="524" mass="59787">MMEWKWTPRKYFQGPWWVGVGVMLFSCGLVASSSSNGREDQDDYRSTLDLFDSDDLVQFVQDLECQVAQEGGRKKEGSAACYQPVNKVSGVLEEDDDEEDISTGDLVEGGTLDNSTSNNTTDLGSLEVNDGDEDEQEDDSTSDDFSGYGDSADLALLPRDLSDLGEEISDDVTAGVEESLKLFGGSMTHGTNDTEPETRQMPMYLFQGQYTAEPRLNRFIDGALRNMGNEVRISSMDPIYFRVMPRGQVQERGKPIRIQRVKTKVKRRRPGQGRRRRRDTPVVDSRITILESQLEEATAARTFGFRRRNRILAQRKRNRAKRIRARRRRQRQRRKQLRLRGKKKNGVVPARRRKRQRGIRNRIAQQQKKKNAKKFAKRNVGGGKVEGLSRVVRDGDAEMQLFGNYTLIRSHMKVGPIELTMQFRTKKGIRRTGATLPVLRAHTVTRVNHEGSEMVDFLLDRPHPETIQLRGNLFPLARKIARNVFARLFLPDSFLIQRMREKTGLALLSKPTIATGDGYSRHEI</sequence>
<evidence type="ECO:0000313" key="2">
    <source>
        <dbReference type="EMBL" id="OXA52100.1"/>
    </source>
</evidence>
<accession>A0A226E4A4</accession>
<dbReference type="PROSITE" id="PS51257">
    <property type="entry name" value="PROKAR_LIPOPROTEIN"/>
    <property type="match status" value="1"/>
</dbReference>
<feature type="region of interest" description="Disordered" evidence="1">
    <location>
        <begin position="90"/>
        <end position="152"/>
    </location>
</feature>
<dbReference type="AlphaFoldDB" id="A0A226E4A4"/>
<protein>
    <submittedName>
        <fullName evidence="2">Uncharacterized protein</fullName>
    </submittedName>
</protein>
<reference evidence="2 3" key="1">
    <citation type="submission" date="2015-12" db="EMBL/GenBank/DDBJ databases">
        <title>The genome of Folsomia candida.</title>
        <authorList>
            <person name="Faddeeva A."/>
            <person name="Derks M.F."/>
            <person name="Anvar Y."/>
            <person name="Smit S."/>
            <person name="Van Straalen N."/>
            <person name="Roelofs D."/>
        </authorList>
    </citation>
    <scope>NUCLEOTIDE SEQUENCE [LARGE SCALE GENOMIC DNA]</scope>
    <source>
        <strain evidence="2 3">VU population</strain>
        <tissue evidence="2">Whole body</tissue>
    </source>
</reference>
<feature type="region of interest" description="Disordered" evidence="1">
    <location>
        <begin position="315"/>
        <end position="380"/>
    </location>
</feature>
<feature type="compositionally biased region" description="Low complexity" evidence="1">
    <location>
        <begin position="109"/>
        <end position="126"/>
    </location>
</feature>
<gene>
    <name evidence="2" type="ORF">Fcan01_13437</name>
</gene>
<proteinExistence type="predicted"/>
<feature type="compositionally biased region" description="Acidic residues" evidence="1">
    <location>
        <begin position="129"/>
        <end position="142"/>
    </location>
</feature>
<feature type="compositionally biased region" description="Basic residues" evidence="1">
    <location>
        <begin position="315"/>
        <end position="360"/>
    </location>
</feature>
<dbReference type="EMBL" id="LNIX01000007">
    <property type="protein sequence ID" value="OXA52100.1"/>
    <property type="molecule type" value="Genomic_DNA"/>
</dbReference>
<comment type="caution">
    <text evidence="2">The sequence shown here is derived from an EMBL/GenBank/DDBJ whole genome shotgun (WGS) entry which is preliminary data.</text>
</comment>
<evidence type="ECO:0000256" key="1">
    <source>
        <dbReference type="SAM" id="MobiDB-lite"/>
    </source>
</evidence>
<organism evidence="2 3">
    <name type="scientific">Folsomia candida</name>
    <name type="common">Springtail</name>
    <dbReference type="NCBI Taxonomy" id="158441"/>
    <lineage>
        <taxon>Eukaryota</taxon>
        <taxon>Metazoa</taxon>
        <taxon>Ecdysozoa</taxon>
        <taxon>Arthropoda</taxon>
        <taxon>Hexapoda</taxon>
        <taxon>Collembola</taxon>
        <taxon>Entomobryomorpha</taxon>
        <taxon>Isotomoidea</taxon>
        <taxon>Isotomidae</taxon>
        <taxon>Proisotominae</taxon>
        <taxon>Folsomia</taxon>
    </lineage>
</organism>
<dbReference type="OrthoDB" id="6381952at2759"/>
<feature type="compositionally biased region" description="Basic residues" evidence="1">
    <location>
        <begin position="367"/>
        <end position="377"/>
    </location>
</feature>
<dbReference type="Proteomes" id="UP000198287">
    <property type="component" value="Unassembled WGS sequence"/>
</dbReference>